<proteinExistence type="predicted"/>
<dbReference type="AlphaFoldDB" id="A0A7R8H0U9"/>
<evidence type="ECO:0000256" key="4">
    <source>
        <dbReference type="SAM" id="MobiDB-lite"/>
    </source>
</evidence>
<dbReference type="InterPro" id="IPR003599">
    <property type="entry name" value="Ig_sub"/>
</dbReference>
<reference evidence="5" key="1">
    <citation type="submission" date="2021-02" db="EMBL/GenBank/DDBJ databases">
        <authorList>
            <person name="Bekaert M."/>
        </authorList>
    </citation>
    <scope>NUCLEOTIDE SEQUENCE</scope>
    <source>
        <strain evidence="5">IoA-00</strain>
    </source>
</reference>
<gene>
    <name evidence="5" type="ORF">LSAA_2301</name>
</gene>
<dbReference type="Pfam" id="PF08205">
    <property type="entry name" value="C2-set_2"/>
    <property type="match status" value="1"/>
</dbReference>
<dbReference type="SUPFAM" id="SSF48726">
    <property type="entry name" value="Immunoglobulin"/>
    <property type="match status" value="1"/>
</dbReference>
<dbReference type="Gene3D" id="2.60.40.10">
    <property type="entry name" value="Immunoglobulins"/>
    <property type="match status" value="2"/>
</dbReference>
<evidence type="ECO:0000256" key="1">
    <source>
        <dbReference type="ARBA" id="ARBA00004167"/>
    </source>
</evidence>
<name>A0A7R8H0U9_LEPSM</name>
<dbReference type="InterPro" id="IPR013783">
    <property type="entry name" value="Ig-like_fold"/>
</dbReference>
<feature type="region of interest" description="Disordered" evidence="4">
    <location>
        <begin position="290"/>
        <end position="325"/>
    </location>
</feature>
<dbReference type="InterPro" id="IPR013162">
    <property type="entry name" value="CD80_C2-set"/>
</dbReference>
<keyword evidence="6" id="KW-1185">Reference proteome</keyword>
<protein>
    <submittedName>
        <fullName evidence="5">(salmon louse) hypothetical protein</fullName>
    </submittedName>
</protein>
<dbReference type="EMBL" id="HG994589">
    <property type="protein sequence ID" value="CAF2797919.1"/>
    <property type="molecule type" value="Genomic_DNA"/>
</dbReference>
<evidence type="ECO:0000313" key="6">
    <source>
        <dbReference type="Proteomes" id="UP000675881"/>
    </source>
</evidence>
<keyword evidence="3" id="KW-1015">Disulfide bond</keyword>
<organism evidence="5 6">
    <name type="scientific">Lepeophtheirus salmonis</name>
    <name type="common">Salmon louse</name>
    <name type="synonym">Caligus salmonis</name>
    <dbReference type="NCBI Taxonomy" id="72036"/>
    <lineage>
        <taxon>Eukaryota</taxon>
        <taxon>Metazoa</taxon>
        <taxon>Ecdysozoa</taxon>
        <taxon>Arthropoda</taxon>
        <taxon>Crustacea</taxon>
        <taxon>Multicrustacea</taxon>
        <taxon>Hexanauplia</taxon>
        <taxon>Copepoda</taxon>
        <taxon>Siphonostomatoida</taxon>
        <taxon>Caligidae</taxon>
        <taxon>Lepeophtheirus</taxon>
    </lineage>
</organism>
<dbReference type="SMART" id="SM00409">
    <property type="entry name" value="IG"/>
    <property type="match status" value="2"/>
</dbReference>
<dbReference type="OrthoDB" id="6419989at2759"/>
<evidence type="ECO:0000256" key="2">
    <source>
        <dbReference type="ARBA" id="ARBA00023136"/>
    </source>
</evidence>
<dbReference type="Proteomes" id="UP000675881">
    <property type="component" value="Chromosome 10"/>
</dbReference>
<dbReference type="GO" id="GO:0016020">
    <property type="term" value="C:membrane"/>
    <property type="evidence" value="ECO:0007669"/>
    <property type="project" value="UniProtKB-SubCell"/>
</dbReference>
<dbReference type="InterPro" id="IPR036179">
    <property type="entry name" value="Ig-like_dom_sf"/>
</dbReference>
<sequence>MSIFSSALFPNVNFPPEIFDLEPHFWILCTPFNYQLVCIRQVFQSVTIENKVISTSSLRDLILSLPPAARLGETVLINCNYHLQGEELYTVKLYKGRHEFLQIVPDKTPPVKTFPRKGINIKDVSLDGNGKHIVGVNITLSDVNLFTTGLYGCEASADSSFHTQLVRKYLTVLVQPADRPEVIGFKNTYQVGEKLNMTCSLKNTFPSANITWFINGNRIDKKKGLGFIKFYSTSTAQNSGLITSTSVLSLHLQPMHFPNGRLTGKCVASILTMHWQSLDIDIKEEHPKAASVLSGDDDENKGVVEEDESGKISNSTIKRDETDELDETEDNHILVKVIDHHKNNSLRIGHHCCSLWILILSFLVQMLITNAS</sequence>
<accession>A0A7R8H0U9</accession>
<keyword evidence="2" id="KW-0472">Membrane</keyword>
<dbReference type="PROSITE" id="PS50835">
    <property type="entry name" value="IG_LIKE"/>
    <property type="match status" value="1"/>
</dbReference>
<dbReference type="PANTHER" id="PTHR21261:SF15">
    <property type="entry name" value="BEATEN PATH IIIA, ISOFORM D-RELATED"/>
    <property type="match status" value="1"/>
</dbReference>
<comment type="subcellular location">
    <subcellularLocation>
        <location evidence="1">Membrane</location>
        <topology evidence="1">Single-pass membrane protein</topology>
    </subcellularLocation>
</comment>
<evidence type="ECO:0000313" key="5">
    <source>
        <dbReference type="EMBL" id="CAF2797919.1"/>
    </source>
</evidence>
<evidence type="ECO:0000256" key="3">
    <source>
        <dbReference type="ARBA" id="ARBA00023157"/>
    </source>
</evidence>
<dbReference type="PANTHER" id="PTHR21261">
    <property type="entry name" value="BEAT PROTEIN"/>
    <property type="match status" value="1"/>
</dbReference>
<dbReference type="InterPro" id="IPR007110">
    <property type="entry name" value="Ig-like_dom"/>
</dbReference>